<organism evidence="1 2">
    <name type="scientific">Methylocucumis oryzae</name>
    <dbReference type="NCBI Taxonomy" id="1632867"/>
    <lineage>
        <taxon>Bacteria</taxon>
        <taxon>Pseudomonadati</taxon>
        <taxon>Pseudomonadota</taxon>
        <taxon>Gammaproteobacteria</taxon>
        <taxon>Methylococcales</taxon>
        <taxon>Methylococcaceae</taxon>
        <taxon>Methylocucumis</taxon>
    </lineage>
</organism>
<evidence type="ECO:0000313" key="1">
    <source>
        <dbReference type="EMBL" id="KJV06789.1"/>
    </source>
</evidence>
<reference evidence="1 2" key="2">
    <citation type="journal article" date="2016" name="Microb. Ecol.">
        <title>Genome Characteristics of a Novel Type I Methanotroph (Sn10-6) Isolated from a Flooded Indian Rice Field.</title>
        <authorList>
            <person name="Rahalkar M.C."/>
            <person name="Pandit P.S."/>
            <person name="Dhakephalkar P.K."/>
            <person name="Pore S."/>
            <person name="Arora P."/>
            <person name="Kapse N."/>
        </authorList>
    </citation>
    <scope>NUCLEOTIDE SEQUENCE [LARGE SCALE GENOMIC DNA]</scope>
    <source>
        <strain evidence="1 2">Sn10-6</strain>
    </source>
</reference>
<accession>A0A0F3IMK1</accession>
<keyword evidence="2" id="KW-1185">Reference proteome</keyword>
<dbReference type="EMBL" id="LAJX01000088">
    <property type="protein sequence ID" value="KJV06789.1"/>
    <property type="molecule type" value="Genomic_DNA"/>
</dbReference>
<proteinExistence type="predicted"/>
<evidence type="ECO:0000313" key="2">
    <source>
        <dbReference type="Proteomes" id="UP000033684"/>
    </source>
</evidence>
<dbReference type="AlphaFoldDB" id="A0A0F3IMK1"/>
<dbReference type="Proteomes" id="UP000033684">
    <property type="component" value="Unassembled WGS sequence"/>
</dbReference>
<reference evidence="2" key="1">
    <citation type="submission" date="2015-03" db="EMBL/GenBank/DDBJ databases">
        <title>Draft genome sequence of a novel methanotroph (Sn10-6) isolated from flooded ricefield rhizosphere in India.</title>
        <authorList>
            <person name="Pandit P.S."/>
            <person name="Pore S.D."/>
            <person name="Arora P."/>
            <person name="Kapse N.G."/>
            <person name="Dhakephalkar P.K."/>
            <person name="Rahalkar M.C."/>
        </authorList>
    </citation>
    <scope>NUCLEOTIDE SEQUENCE [LARGE SCALE GENOMIC DNA]</scope>
    <source>
        <strain evidence="2">Sn10-6</strain>
    </source>
</reference>
<sequence length="71" mass="7957">MHGWAGYRQPLLDATIKRLSFVLMATNVRRDRVFRVQVLAAGMLPPSLQGCIYGVLYLEYPVPAKVCSGFD</sequence>
<name>A0A0F3IMK1_9GAMM</name>
<gene>
    <name evidence="1" type="ORF">VZ94_09090</name>
</gene>
<comment type="caution">
    <text evidence="1">The sequence shown here is derived from an EMBL/GenBank/DDBJ whole genome shotgun (WGS) entry which is preliminary data.</text>
</comment>
<protein>
    <submittedName>
        <fullName evidence="1">Uncharacterized protein</fullName>
    </submittedName>
</protein>